<dbReference type="Pfam" id="PF13439">
    <property type="entry name" value="Glyco_transf_4"/>
    <property type="match status" value="1"/>
</dbReference>
<organism evidence="5 6">
    <name type="scientific">Streptomyces sanyensis</name>
    <dbReference type="NCBI Taxonomy" id="568869"/>
    <lineage>
        <taxon>Bacteria</taxon>
        <taxon>Bacillati</taxon>
        <taxon>Actinomycetota</taxon>
        <taxon>Actinomycetes</taxon>
        <taxon>Kitasatosporales</taxon>
        <taxon>Streptomycetaceae</taxon>
        <taxon>Streptomyces</taxon>
    </lineage>
</organism>
<evidence type="ECO:0000259" key="4">
    <source>
        <dbReference type="Pfam" id="PF13439"/>
    </source>
</evidence>
<evidence type="ECO:0000313" key="5">
    <source>
        <dbReference type="EMBL" id="GAA4768254.1"/>
    </source>
</evidence>
<proteinExistence type="predicted"/>
<evidence type="ECO:0000256" key="3">
    <source>
        <dbReference type="ARBA" id="ARBA00022679"/>
    </source>
</evidence>
<protein>
    <recommendedName>
        <fullName evidence="1">D-inositol 3-phosphate glycosyltransferase</fullName>
    </recommendedName>
</protein>
<dbReference type="PANTHER" id="PTHR12526:SF627">
    <property type="entry name" value="D-RHAMNOSYLTRANSFERASE WBPZ"/>
    <property type="match status" value="1"/>
</dbReference>
<dbReference type="EMBL" id="BAABJV010000002">
    <property type="protein sequence ID" value="GAA4768254.1"/>
    <property type="molecule type" value="Genomic_DNA"/>
</dbReference>
<dbReference type="Pfam" id="PF13692">
    <property type="entry name" value="Glyco_trans_1_4"/>
    <property type="match status" value="1"/>
</dbReference>
<evidence type="ECO:0000256" key="1">
    <source>
        <dbReference type="ARBA" id="ARBA00021292"/>
    </source>
</evidence>
<keyword evidence="2" id="KW-0328">Glycosyltransferase</keyword>
<accession>A0ABP8ZYG5</accession>
<feature type="domain" description="Glycosyltransferase subfamily 4-like N-terminal" evidence="4">
    <location>
        <begin position="13"/>
        <end position="189"/>
    </location>
</feature>
<keyword evidence="3" id="KW-0808">Transferase</keyword>
<dbReference type="RefSeq" id="WP_345610659.1">
    <property type="nucleotide sequence ID" value="NZ_BAABJV010000002.1"/>
</dbReference>
<evidence type="ECO:0000256" key="2">
    <source>
        <dbReference type="ARBA" id="ARBA00022676"/>
    </source>
</evidence>
<dbReference type="PANTHER" id="PTHR12526">
    <property type="entry name" value="GLYCOSYLTRANSFERASE"/>
    <property type="match status" value="1"/>
</dbReference>
<dbReference type="SUPFAM" id="SSF53756">
    <property type="entry name" value="UDP-Glycosyltransferase/glycogen phosphorylase"/>
    <property type="match status" value="1"/>
</dbReference>
<evidence type="ECO:0000313" key="6">
    <source>
        <dbReference type="Proteomes" id="UP001501147"/>
    </source>
</evidence>
<comment type="caution">
    <text evidence="5">The sequence shown here is derived from an EMBL/GenBank/DDBJ whole genome shotgun (WGS) entry which is preliminary data.</text>
</comment>
<gene>
    <name evidence="5" type="ORF">GCM10023329_13590</name>
</gene>
<keyword evidence="6" id="KW-1185">Reference proteome</keyword>
<sequence length="679" mass="73624">MKVSFLIHTVYGIGGTIRTTLNLAGELADRHEVEIVSVLRHRDEAAFALDPRLRVVPLVDTRQGSADRADPLYSEPARVFPRAEARYREYSRLTDERVREHYAGSDADVVIGTRPGLVAYVARFAPPDAVRVGQEHMTHNHHRAALREEMYEHLDAVDAFVTVSEGDARAWREKMPLPATRVLAIPNSVPEPVVPPSDGTGRTVVAAGRLSAEKQYDVLVDAFARVAAARPGWTLRIYGSGDRREDLRRQIDALGLYNAVHLMGPRSPIEPEWAKGCIAVSTSRHESFGMTLVEAMRCGVPVVSTDCDYGPREIVRDGVDGLLVPVGDAGAVARALLRLIDDEGLRRGMGAAALRHARRFDPGVVAKQYETLFGELAASAGERAPLRGAAPAADCTVAEDGSLRVDLLAPLPSGFGPGARLLCASTGARTEVRSFPFDAAGSARVPAGEDVPEGVWSVYAELPGGYRRRLAARVVDQRGALHAARRPFGGEGVRILLPYEDEARGGALALRAWHRPVHAEVASVRVSGGGAVSVEGALFGALGGAGGPEPSVRPVLLLRRRGAPEEELAFRGARVGRYGFRFRFPSAAPAARQSTPHDVWDLYVRWAPGGPGIRMAGLLDDVVAKKQVYVFPRTVLPRRREGGRARAWAKRLLGRPVKEVRVHVYYTVSNDLALNVVDM</sequence>
<dbReference type="Gene3D" id="3.40.50.2000">
    <property type="entry name" value="Glycogen Phosphorylase B"/>
    <property type="match status" value="2"/>
</dbReference>
<dbReference type="Proteomes" id="UP001501147">
    <property type="component" value="Unassembled WGS sequence"/>
</dbReference>
<dbReference type="CDD" id="cd03820">
    <property type="entry name" value="GT4_AmsD-like"/>
    <property type="match status" value="1"/>
</dbReference>
<reference evidence="6" key="1">
    <citation type="journal article" date="2019" name="Int. J. Syst. Evol. Microbiol.">
        <title>The Global Catalogue of Microorganisms (GCM) 10K type strain sequencing project: providing services to taxonomists for standard genome sequencing and annotation.</title>
        <authorList>
            <consortium name="The Broad Institute Genomics Platform"/>
            <consortium name="The Broad Institute Genome Sequencing Center for Infectious Disease"/>
            <person name="Wu L."/>
            <person name="Ma J."/>
        </authorList>
    </citation>
    <scope>NUCLEOTIDE SEQUENCE [LARGE SCALE GENOMIC DNA]</scope>
    <source>
        <strain evidence="6">JCM 18324</strain>
    </source>
</reference>
<name>A0ABP8ZYG5_9ACTN</name>
<dbReference type="InterPro" id="IPR028098">
    <property type="entry name" value="Glyco_trans_4-like_N"/>
</dbReference>